<dbReference type="PROSITE" id="PS51257">
    <property type="entry name" value="PROKAR_LIPOPROTEIN"/>
    <property type="match status" value="1"/>
</dbReference>
<dbReference type="InterPro" id="IPR046357">
    <property type="entry name" value="PPIase_dom_sf"/>
</dbReference>
<dbReference type="PANTHER" id="PTHR43811">
    <property type="entry name" value="FKBP-TYPE PEPTIDYL-PROLYL CIS-TRANS ISOMERASE FKPA"/>
    <property type="match status" value="1"/>
</dbReference>
<dbReference type="RefSeq" id="WP_233352393.1">
    <property type="nucleotide sequence ID" value="NZ_BMFB01000001.1"/>
</dbReference>
<dbReference type="EC" id="5.2.1.8" evidence="6"/>
<evidence type="ECO:0000256" key="4">
    <source>
        <dbReference type="ARBA" id="ARBA00023235"/>
    </source>
</evidence>
<evidence type="ECO:0000256" key="5">
    <source>
        <dbReference type="PROSITE-ProRule" id="PRU00277"/>
    </source>
</evidence>
<name>A0A3T0ED10_9PROT</name>
<evidence type="ECO:0000256" key="1">
    <source>
        <dbReference type="ARBA" id="ARBA00000971"/>
    </source>
</evidence>
<evidence type="ECO:0000256" key="2">
    <source>
        <dbReference type="ARBA" id="ARBA00006577"/>
    </source>
</evidence>
<dbReference type="InterPro" id="IPR001179">
    <property type="entry name" value="PPIase_FKBP_dom"/>
</dbReference>
<dbReference type="KEGG" id="gak:X907_2660"/>
<dbReference type="Gene3D" id="3.10.50.40">
    <property type="match status" value="1"/>
</dbReference>
<comment type="catalytic activity">
    <reaction evidence="1 5 6">
        <text>[protein]-peptidylproline (omega=180) = [protein]-peptidylproline (omega=0)</text>
        <dbReference type="Rhea" id="RHEA:16237"/>
        <dbReference type="Rhea" id="RHEA-COMP:10747"/>
        <dbReference type="Rhea" id="RHEA-COMP:10748"/>
        <dbReference type="ChEBI" id="CHEBI:83833"/>
        <dbReference type="ChEBI" id="CHEBI:83834"/>
        <dbReference type="EC" id="5.2.1.8"/>
    </reaction>
</comment>
<dbReference type="SUPFAM" id="SSF54534">
    <property type="entry name" value="FKBP-like"/>
    <property type="match status" value="1"/>
</dbReference>
<organism evidence="7 8">
    <name type="scientific">Glycocaulis alkaliphilus</name>
    <dbReference type="NCBI Taxonomy" id="1434191"/>
    <lineage>
        <taxon>Bacteria</taxon>
        <taxon>Pseudomonadati</taxon>
        <taxon>Pseudomonadota</taxon>
        <taxon>Alphaproteobacteria</taxon>
        <taxon>Maricaulales</taxon>
        <taxon>Maricaulaceae</taxon>
        <taxon>Glycocaulis</taxon>
    </lineage>
</organism>
<dbReference type="AlphaFoldDB" id="A0A3T0ED10"/>
<comment type="similarity">
    <text evidence="2 6">Belongs to the FKBP-type PPIase family.</text>
</comment>
<protein>
    <recommendedName>
        <fullName evidence="6">Peptidyl-prolyl cis-trans isomerase</fullName>
        <ecNumber evidence="6">5.2.1.8</ecNumber>
    </recommendedName>
</protein>
<dbReference type="Pfam" id="PF00254">
    <property type="entry name" value="FKBP_C"/>
    <property type="match status" value="1"/>
</dbReference>
<keyword evidence="4 5" id="KW-0413">Isomerase</keyword>
<keyword evidence="3 5" id="KW-0697">Rotamase</keyword>
<dbReference type="EMBL" id="CP018911">
    <property type="protein sequence ID" value="AZU05171.1"/>
    <property type="molecule type" value="Genomic_DNA"/>
</dbReference>
<accession>A0A3T0ED10</accession>
<evidence type="ECO:0000313" key="8">
    <source>
        <dbReference type="Proteomes" id="UP000286954"/>
    </source>
</evidence>
<dbReference type="Proteomes" id="UP000286954">
    <property type="component" value="Chromosome"/>
</dbReference>
<dbReference type="PANTHER" id="PTHR43811:SF19">
    <property type="entry name" value="39 KDA FK506-BINDING NUCLEAR PROTEIN"/>
    <property type="match status" value="1"/>
</dbReference>
<dbReference type="PROSITE" id="PS50059">
    <property type="entry name" value="FKBP_PPIASE"/>
    <property type="match status" value="1"/>
</dbReference>
<sequence>MHTRLALTASLATLLLAACGESPAPDERAPADESPAVQEGVAGPASQPSQDDAITLSPLEPEEDAETFRARVEGMSEEDQAAAVFQRELRMARGCEPGDAPLHDFTPRERGEDESSAYYNGAMAAEFLHRNVEQPCVFNTRSGLQYRIERAAGPDNPSPVRGEYVRVHYAGQLLDGSEFDSSYARGEPAEFPSDRLIAGWVEALPLMRVGEKWTLYIGPELGYGLRGTPGGPIPPNAALVFQLELLGLPDRE</sequence>
<dbReference type="GO" id="GO:0003755">
    <property type="term" value="F:peptidyl-prolyl cis-trans isomerase activity"/>
    <property type="evidence" value="ECO:0007669"/>
    <property type="project" value="UniProtKB-UniRule"/>
</dbReference>
<gene>
    <name evidence="7" type="ORF">X907_2660</name>
</gene>
<evidence type="ECO:0000256" key="3">
    <source>
        <dbReference type="ARBA" id="ARBA00023110"/>
    </source>
</evidence>
<keyword evidence="8" id="KW-1185">Reference proteome</keyword>
<proteinExistence type="inferred from homology"/>
<evidence type="ECO:0000313" key="7">
    <source>
        <dbReference type="EMBL" id="AZU05171.1"/>
    </source>
</evidence>
<reference evidence="7 8" key="1">
    <citation type="submission" date="2016-12" db="EMBL/GenBank/DDBJ databases">
        <title>The genome of dimorphic prosthecate Glycocaulis alkaliphilus 6b-8t, isolated from crude oil dictates its adaptability in petroleum environments.</title>
        <authorList>
            <person name="Wu X.-L."/>
            <person name="Geng S."/>
        </authorList>
    </citation>
    <scope>NUCLEOTIDE SEQUENCE [LARGE SCALE GENOMIC DNA]</scope>
    <source>
        <strain evidence="7 8">6B-8</strain>
    </source>
</reference>
<evidence type="ECO:0000256" key="6">
    <source>
        <dbReference type="RuleBase" id="RU003915"/>
    </source>
</evidence>